<organism evidence="2">
    <name type="scientific">Arion vulgaris</name>
    <dbReference type="NCBI Taxonomy" id="1028688"/>
    <lineage>
        <taxon>Eukaryota</taxon>
        <taxon>Metazoa</taxon>
        <taxon>Spiralia</taxon>
        <taxon>Lophotrochozoa</taxon>
        <taxon>Mollusca</taxon>
        <taxon>Gastropoda</taxon>
        <taxon>Heterobranchia</taxon>
        <taxon>Euthyneura</taxon>
        <taxon>Panpulmonata</taxon>
        <taxon>Eupulmonata</taxon>
        <taxon>Stylommatophora</taxon>
        <taxon>Helicina</taxon>
        <taxon>Arionoidea</taxon>
        <taxon>Arionidae</taxon>
        <taxon>Arion</taxon>
    </lineage>
</organism>
<feature type="region of interest" description="Disordered" evidence="1">
    <location>
        <begin position="62"/>
        <end position="83"/>
    </location>
</feature>
<gene>
    <name evidence="2" type="primary">ORF78490</name>
</gene>
<sequence length="83" mass="9607">MKQLFLETKRKSKSERIFQQLLNYPNALVHADIAEAEEELDINIQLISQVGAKEVIKVQKKNKESRSDKIFSEMLTTEESETP</sequence>
<proteinExistence type="predicted"/>
<protein>
    <submittedName>
        <fullName evidence="2">Uncharacterized protein</fullName>
    </submittedName>
</protein>
<evidence type="ECO:0000256" key="1">
    <source>
        <dbReference type="SAM" id="MobiDB-lite"/>
    </source>
</evidence>
<accession>A0A0B6ZSG5</accession>
<evidence type="ECO:0000313" key="2">
    <source>
        <dbReference type="EMBL" id="CEK71463.1"/>
    </source>
</evidence>
<feature type="compositionally biased region" description="Basic and acidic residues" evidence="1">
    <location>
        <begin position="62"/>
        <end position="71"/>
    </location>
</feature>
<dbReference type="AlphaFoldDB" id="A0A0B6ZSG5"/>
<name>A0A0B6ZSG5_9EUPU</name>
<reference evidence="2" key="1">
    <citation type="submission" date="2014-12" db="EMBL/GenBank/DDBJ databases">
        <title>Insight into the proteome of Arion vulgaris.</title>
        <authorList>
            <person name="Aradska J."/>
            <person name="Bulat T."/>
            <person name="Smidak R."/>
            <person name="Sarate P."/>
            <person name="Gangsoo J."/>
            <person name="Sialana F."/>
            <person name="Bilban M."/>
            <person name="Lubec G."/>
        </authorList>
    </citation>
    <scope>NUCLEOTIDE SEQUENCE</scope>
    <source>
        <tissue evidence="2">Skin</tissue>
    </source>
</reference>
<dbReference type="EMBL" id="HACG01024598">
    <property type="protein sequence ID" value="CEK71463.1"/>
    <property type="molecule type" value="Transcribed_RNA"/>
</dbReference>